<dbReference type="PANTHER" id="PTHR46081">
    <property type="entry name" value="PEPTIDE METHIONINE SULFOXIDE REDUCTASE 2"/>
    <property type="match status" value="1"/>
</dbReference>
<accession>A0AAV9NF97</accession>
<comment type="catalytic activity">
    <reaction evidence="5">
        <text>L-methionyl-[protein] + [thioredoxin]-disulfide + H2O = L-methionyl-(R)-S-oxide-[protein] + [thioredoxin]-dithiol</text>
        <dbReference type="Rhea" id="RHEA:24164"/>
        <dbReference type="Rhea" id="RHEA-COMP:10698"/>
        <dbReference type="Rhea" id="RHEA-COMP:10700"/>
        <dbReference type="Rhea" id="RHEA-COMP:12313"/>
        <dbReference type="Rhea" id="RHEA-COMP:12314"/>
        <dbReference type="ChEBI" id="CHEBI:15377"/>
        <dbReference type="ChEBI" id="CHEBI:16044"/>
        <dbReference type="ChEBI" id="CHEBI:29950"/>
        <dbReference type="ChEBI" id="CHEBI:45764"/>
        <dbReference type="ChEBI" id="CHEBI:50058"/>
        <dbReference type="EC" id="1.8.4.12"/>
    </reaction>
</comment>
<dbReference type="GO" id="GO:0046872">
    <property type="term" value="F:metal ion binding"/>
    <property type="evidence" value="ECO:0007669"/>
    <property type="project" value="UniProtKB-KW"/>
</dbReference>
<comment type="caution">
    <text evidence="7">The sequence shown here is derived from an EMBL/GenBank/DDBJ whole genome shotgun (WGS) entry which is preliminary data.</text>
</comment>
<dbReference type="InterPro" id="IPR028427">
    <property type="entry name" value="Met_Sox_Rdtase_MsrB"/>
</dbReference>
<dbReference type="EMBL" id="JAVRRD010000007">
    <property type="protein sequence ID" value="KAK5056520.1"/>
    <property type="molecule type" value="Genomic_DNA"/>
</dbReference>
<dbReference type="GO" id="GO:0033743">
    <property type="term" value="F:peptide-methionine (R)-S-oxide reductase activity"/>
    <property type="evidence" value="ECO:0007669"/>
    <property type="project" value="UniProtKB-EC"/>
</dbReference>
<dbReference type="PANTHER" id="PTHR46081:SF8">
    <property type="entry name" value="PEPTIDE METHIONINE SULFOXIDE REDUCTASE 2"/>
    <property type="match status" value="1"/>
</dbReference>
<keyword evidence="4 5" id="KW-0560">Oxidoreductase</keyword>
<keyword evidence="2 5" id="KW-0479">Metal-binding</keyword>
<evidence type="ECO:0000256" key="4">
    <source>
        <dbReference type="ARBA" id="ARBA00023002"/>
    </source>
</evidence>
<dbReference type="InterPro" id="IPR002579">
    <property type="entry name" value="Met_Sox_Rdtase_MsrB_dom"/>
</dbReference>
<evidence type="ECO:0000256" key="5">
    <source>
        <dbReference type="RuleBase" id="RU365044"/>
    </source>
</evidence>
<dbReference type="EC" id="1.8.4.12" evidence="5"/>
<dbReference type="Pfam" id="PF01641">
    <property type="entry name" value="SelR"/>
    <property type="match status" value="1"/>
</dbReference>
<organism evidence="7 8">
    <name type="scientific">Exophiala bonariae</name>
    <dbReference type="NCBI Taxonomy" id="1690606"/>
    <lineage>
        <taxon>Eukaryota</taxon>
        <taxon>Fungi</taxon>
        <taxon>Dikarya</taxon>
        <taxon>Ascomycota</taxon>
        <taxon>Pezizomycotina</taxon>
        <taxon>Eurotiomycetes</taxon>
        <taxon>Chaetothyriomycetidae</taxon>
        <taxon>Chaetothyriales</taxon>
        <taxon>Herpotrichiellaceae</taxon>
        <taxon>Exophiala</taxon>
    </lineage>
</organism>
<dbReference type="GO" id="GO:0006979">
    <property type="term" value="P:response to oxidative stress"/>
    <property type="evidence" value="ECO:0007669"/>
    <property type="project" value="InterPro"/>
</dbReference>
<dbReference type="NCBIfam" id="TIGR00357">
    <property type="entry name" value="peptide-methionine (R)-S-oxide reductase MsrB"/>
    <property type="match status" value="1"/>
</dbReference>
<evidence type="ECO:0000256" key="2">
    <source>
        <dbReference type="ARBA" id="ARBA00022723"/>
    </source>
</evidence>
<keyword evidence="8" id="KW-1185">Reference proteome</keyword>
<dbReference type="PROSITE" id="PS51790">
    <property type="entry name" value="MSRB"/>
    <property type="match status" value="1"/>
</dbReference>
<gene>
    <name evidence="7" type="primary">MSRB2</name>
    <name evidence="7" type="ORF">LTR84_012051</name>
</gene>
<comment type="cofactor">
    <cofactor evidence="5">
        <name>Zn(2+)</name>
        <dbReference type="ChEBI" id="CHEBI:29105"/>
    </cofactor>
    <text evidence="5">Binds 1 zinc ion per subunit.</text>
</comment>
<keyword evidence="3 5" id="KW-0862">Zinc</keyword>
<dbReference type="Proteomes" id="UP001358417">
    <property type="component" value="Unassembled WGS sequence"/>
</dbReference>
<dbReference type="Gene3D" id="2.170.150.20">
    <property type="entry name" value="Peptide methionine sulfoxide reductase"/>
    <property type="match status" value="1"/>
</dbReference>
<reference evidence="7 8" key="1">
    <citation type="submission" date="2023-08" db="EMBL/GenBank/DDBJ databases">
        <title>Black Yeasts Isolated from many extreme environments.</title>
        <authorList>
            <person name="Coleine C."/>
            <person name="Stajich J.E."/>
            <person name="Selbmann L."/>
        </authorList>
    </citation>
    <scope>NUCLEOTIDE SEQUENCE [LARGE SCALE GENOMIC DNA]</scope>
    <source>
        <strain evidence="7 8">CCFEE 5792</strain>
    </source>
</reference>
<evidence type="ECO:0000256" key="3">
    <source>
        <dbReference type="ARBA" id="ARBA00022833"/>
    </source>
</evidence>
<dbReference type="GeneID" id="89980198"/>
<evidence type="ECO:0000313" key="8">
    <source>
        <dbReference type="Proteomes" id="UP001358417"/>
    </source>
</evidence>
<dbReference type="RefSeq" id="XP_064708236.1">
    <property type="nucleotide sequence ID" value="XM_064855576.1"/>
</dbReference>
<dbReference type="SUPFAM" id="SSF51316">
    <property type="entry name" value="Mss4-like"/>
    <property type="match status" value="1"/>
</dbReference>
<comment type="similarity">
    <text evidence="1 5">Belongs to the MsrB Met sulfoxide reductase family.</text>
</comment>
<evidence type="ECO:0000259" key="6">
    <source>
        <dbReference type="PROSITE" id="PS51790"/>
    </source>
</evidence>
<dbReference type="GO" id="GO:0030091">
    <property type="term" value="P:protein repair"/>
    <property type="evidence" value="ECO:0007669"/>
    <property type="project" value="InterPro"/>
</dbReference>
<proteinExistence type="inferred from homology"/>
<feature type="domain" description="MsrB" evidence="6">
    <location>
        <begin position="22"/>
        <end position="147"/>
    </location>
</feature>
<sequence>MSPSLDSSPSSLPAVFPGARPEEEWRALLNEEQYRILRQKGTEKPFANRYDKHYSTHGTYNCAACDKPLYRADQKFKSSCGWPAYYDSIQGAVTRLRDPRFPDSPASEIVCANCGGHLGHVFAGEGFPTPTNQRHCVNSVSIRFEDGGLERD</sequence>
<evidence type="ECO:0000313" key="7">
    <source>
        <dbReference type="EMBL" id="KAK5056520.1"/>
    </source>
</evidence>
<evidence type="ECO:0000256" key="1">
    <source>
        <dbReference type="ARBA" id="ARBA00007174"/>
    </source>
</evidence>
<dbReference type="InterPro" id="IPR011057">
    <property type="entry name" value="Mss4-like_sf"/>
</dbReference>
<protein>
    <recommendedName>
        <fullName evidence="5">Peptide-methionine (R)-S-oxide reductase</fullName>
        <ecNumber evidence="5">1.8.4.12</ecNumber>
    </recommendedName>
</protein>
<name>A0AAV9NF97_9EURO</name>
<dbReference type="AlphaFoldDB" id="A0AAV9NF97"/>